<dbReference type="GO" id="GO:0016740">
    <property type="term" value="F:transferase activity"/>
    <property type="evidence" value="ECO:0007669"/>
    <property type="project" value="UniProtKB-KW"/>
</dbReference>
<accession>A0A4V3GPR4</accession>
<keyword evidence="2" id="KW-0808">Transferase</keyword>
<protein>
    <submittedName>
        <fullName evidence="2">Pyruvyl transferase</fullName>
    </submittedName>
</protein>
<dbReference type="InterPro" id="IPR007345">
    <property type="entry name" value="Polysacch_pyruvyl_Trfase"/>
</dbReference>
<evidence type="ECO:0000313" key="2">
    <source>
        <dbReference type="EMBL" id="TDX12103.1"/>
    </source>
</evidence>
<dbReference type="Proteomes" id="UP000294817">
    <property type="component" value="Unassembled WGS sequence"/>
</dbReference>
<comment type="caution">
    <text evidence="2">The sequence shown here is derived from an EMBL/GenBank/DDBJ whole genome shotgun (WGS) entry which is preliminary data.</text>
</comment>
<dbReference type="EMBL" id="SODZ01000014">
    <property type="protein sequence ID" value="TDX12103.1"/>
    <property type="molecule type" value="Genomic_DNA"/>
</dbReference>
<reference evidence="2 3" key="1">
    <citation type="submission" date="2019-03" db="EMBL/GenBank/DDBJ databases">
        <title>Genomic Encyclopedia of Type Strains, Phase IV (KMG-IV): sequencing the most valuable type-strain genomes for metagenomic binning, comparative biology and taxonomic classification.</title>
        <authorList>
            <person name="Goeker M."/>
        </authorList>
    </citation>
    <scope>NUCLEOTIDE SEQUENCE [LARGE SCALE GENOMIC DNA]</scope>
    <source>
        <strain evidence="2 3">DSM 13575</strain>
    </source>
</reference>
<name>A0A4V3GPR4_9BACT</name>
<gene>
    <name evidence="2" type="ORF">C8D74_1147</name>
</gene>
<dbReference type="RefSeq" id="WP_103876968.1">
    <property type="nucleotide sequence ID" value="NZ_SODZ01000014.1"/>
</dbReference>
<keyword evidence="3" id="KW-1185">Reference proteome</keyword>
<dbReference type="Pfam" id="PF04230">
    <property type="entry name" value="PS_pyruv_trans"/>
    <property type="match status" value="1"/>
</dbReference>
<evidence type="ECO:0000259" key="1">
    <source>
        <dbReference type="Pfam" id="PF04230"/>
    </source>
</evidence>
<dbReference type="AlphaFoldDB" id="A0A4V3GPR4"/>
<organism evidence="2 3">
    <name type="scientific">Petrotoga sibirica</name>
    <dbReference type="NCBI Taxonomy" id="156202"/>
    <lineage>
        <taxon>Bacteria</taxon>
        <taxon>Thermotogati</taxon>
        <taxon>Thermotogota</taxon>
        <taxon>Thermotogae</taxon>
        <taxon>Petrotogales</taxon>
        <taxon>Petrotogaceae</taxon>
        <taxon>Petrotoga</taxon>
    </lineage>
</organism>
<sequence length="310" mass="36116">MNIYNKFIEEVDKNGLAYAMKKSIKHISRKTEKIRINNIIDSFKVLMSENNIIVYWWNSLDNFGDTLNPILIKKLFKKNAYHPNKIINFRNKTVYSAIGSILQIVNYKKLEIWGSGFIDENSFLKCEPVEIHAVRGPLTRMKLKQQGFYCPEVYGDPGLLVPKFYNPKVKKTFKLGIVAHYVDKDNKIINFLKNKYKEDILFIDIQGNWREVIDNINKCEIIASSSLHGIITADAYNIPSLWIKLSDKVSGGNFKFHDYMLSVGRKQMEPFLLNREYKLIDIINSVEDYKINIDLEKLVNSCPFKDIKNN</sequence>
<feature type="domain" description="Polysaccharide pyruvyl transferase" evidence="1">
    <location>
        <begin position="129"/>
        <end position="244"/>
    </location>
</feature>
<proteinExistence type="predicted"/>
<evidence type="ECO:0000313" key="3">
    <source>
        <dbReference type="Proteomes" id="UP000294817"/>
    </source>
</evidence>